<gene>
    <name evidence="3" type="ORF">Sgleb_61190</name>
</gene>
<evidence type="ECO:0000256" key="2">
    <source>
        <dbReference type="SAM" id="Phobius"/>
    </source>
</evidence>
<evidence type="ECO:0000256" key="1">
    <source>
        <dbReference type="SAM" id="MobiDB-lite"/>
    </source>
</evidence>
<dbReference type="AlphaFoldDB" id="A0A640T4V4"/>
<comment type="caution">
    <text evidence="3">The sequence shown here is derived from an EMBL/GenBank/DDBJ whole genome shotgun (WGS) entry which is preliminary data.</text>
</comment>
<keyword evidence="4" id="KW-1185">Reference proteome</keyword>
<organism evidence="3 4">
    <name type="scientific">Streptomyces glebosus</name>
    <dbReference type="NCBI Taxonomy" id="249580"/>
    <lineage>
        <taxon>Bacteria</taxon>
        <taxon>Bacillati</taxon>
        <taxon>Actinomycetota</taxon>
        <taxon>Actinomycetes</taxon>
        <taxon>Kitasatosporales</taxon>
        <taxon>Streptomycetaceae</taxon>
        <taxon>Streptomyces</taxon>
    </lineage>
</organism>
<name>A0A640T4V4_9ACTN</name>
<sequence length="151" mass="16457">MVGCLAAGRGVAGEARRPRCDGEAGAVRPSITVPGDVLAKWRQKHALFSDPWQEAWSRLRSQNEGGNGNLKKEVLDSVAAPQKRMSHGRVAQTLLVAVIIFISNYRAIKRFRRATAHIPRKTTNRPSAPVTDSSPTTIPATRGPFEPPPLE</sequence>
<feature type="transmembrane region" description="Helical" evidence="2">
    <location>
        <begin position="90"/>
        <end position="108"/>
    </location>
</feature>
<feature type="compositionally biased region" description="Polar residues" evidence="1">
    <location>
        <begin position="124"/>
        <end position="139"/>
    </location>
</feature>
<dbReference type="Proteomes" id="UP000430079">
    <property type="component" value="Unassembled WGS sequence"/>
</dbReference>
<keyword evidence="2" id="KW-0472">Membrane</keyword>
<keyword evidence="2" id="KW-0812">Transmembrane</keyword>
<proteinExistence type="predicted"/>
<keyword evidence="2" id="KW-1133">Transmembrane helix</keyword>
<evidence type="ECO:0000313" key="3">
    <source>
        <dbReference type="EMBL" id="GFE18072.1"/>
    </source>
</evidence>
<dbReference type="EMBL" id="BLIO01000001">
    <property type="protein sequence ID" value="GFE18072.1"/>
    <property type="molecule type" value="Genomic_DNA"/>
</dbReference>
<evidence type="ECO:0000313" key="4">
    <source>
        <dbReference type="Proteomes" id="UP000430079"/>
    </source>
</evidence>
<reference evidence="3 4" key="1">
    <citation type="submission" date="2019-12" db="EMBL/GenBank/DDBJ databases">
        <title>Whole genome shotgun sequence of Streptomyces hygroscopicus subsp. glebosus NBRC 13786.</title>
        <authorList>
            <person name="Ichikawa N."/>
            <person name="Kimura A."/>
            <person name="Kitahashi Y."/>
            <person name="Komaki H."/>
            <person name="Tamura T."/>
        </authorList>
    </citation>
    <scope>NUCLEOTIDE SEQUENCE [LARGE SCALE GENOMIC DNA]</scope>
    <source>
        <strain evidence="3 4">NBRC 13786</strain>
    </source>
</reference>
<evidence type="ECO:0008006" key="5">
    <source>
        <dbReference type="Google" id="ProtNLM"/>
    </source>
</evidence>
<feature type="region of interest" description="Disordered" evidence="1">
    <location>
        <begin position="118"/>
        <end position="151"/>
    </location>
</feature>
<accession>A0A640T4V4</accession>
<protein>
    <recommendedName>
        <fullName evidence="5">Transposase DDE domain-containing protein</fullName>
    </recommendedName>
</protein>